<dbReference type="GO" id="GO:0019239">
    <property type="term" value="F:deaminase activity"/>
    <property type="evidence" value="ECO:0007669"/>
    <property type="project" value="TreeGrafter"/>
</dbReference>
<dbReference type="EMBL" id="JAEHOH010000007">
    <property type="protein sequence ID" value="MBK0418648.1"/>
    <property type="molecule type" value="Genomic_DNA"/>
</dbReference>
<comment type="caution">
    <text evidence="3">The sequence shown here is derived from an EMBL/GenBank/DDBJ whole genome shotgun (WGS) entry which is preliminary data.</text>
</comment>
<accession>A0A934Q733</accession>
<dbReference type="AlphaFoldDB" id="A0A934Q733"/>
<evidence type="ECO:0000256" key="2">
    <source>
        <dbReference type="SAM" id="MobiDB-lite"/>
    </source>
</evidence>
<dbReference type="SUPFAM" id="SSF55298">
    <property type="entry name" value="YjgF-like"/>
    <property type="match status" value="1"/>
</dbReference>
<feature type="region of interest" description="Disordered" evidence="2">
    <location>
        <begin position="1"/>
        <end position="22"/>
    </location>
</feature>
<dbReference type="Pfam" id="PF01042">
    <property type="entry name" value="Ribonuc_L-PSP"/>
    <property type="match status" value="1"/>
</dbReference>
<dbReference type="Gene3D" id="3.30.1330.40">
    <property type="entry name" value="RutC-like"/>
    <property type="match status" value="1"/>
</dbReference>
<dbReference type="CDD" id="cd00448">
    <property type="entry name" value="YjgF_YER057c_UK114_family"/>
    <property type="match status" value="1"/>
</dbReference>
<protein>
    <submittedName>
        <fullName evidence="3">RidA family protein</fullName>
    </submittedName>
</protein>
<dbReference type="InterPro" id="IPR006056">
    <property type="entry name" value="RidA"/>
</dbReference>
<dbReference type="RefSeq" id="WP_200114815.1">
    <property type="nucleotide sequence ID" value="NZ_JAEHOH010000007.1"/>
</dbReference>
<dbReference type="NCBIfam" id="TIGR00004">
    <property type="entry name" value="Rid family detoxifying hydrolase"/>
    <property type="match status" value="1"/>
</dbReference>
<sequence>MNEQRSGKSEVSTQNAPTPIAPFSQAVRAGDLVSISGQGPQDPATGAYLHQGDLAAQTRRTLDNIRAIAEAAGGGFDDIVSLRVFLTEREHFAGMNEAYGEYVREFCPSGVFPTRTTIFVTLPHEDMLVEIDALMVLEAR</sequence>
<evidence type="ECO:0000256" key="1">
    <source>
        <dbReference type="ARBA" id="ARBA00010552"/>
    </source>
</evidence>
<dbReference type="PANTHER" id="PTHR11803:SF39">
    <property type="entry name" value="2-IMINOBUTANOATE_2-IMINOPROPANOATE DEAMINASE"/>
    <property type="match status" value="1"/>
</dbReference>
<comment type="similarity">
    <text evidence="1">Belongs to the RutC family.</text>
</comment>
<dbReference type="InterPro" id="IPR035959">
    <property type="entry name" value="RutC-like_sf"/>
</dbReference>
<keyword evidence="4" id="KW-1185">Reference proteome</keyword>
<dbReference type="InterPro" id="IPR006175">
    <property type="entry name" value="YjgF/YER057c/UK114"/>
</dbReference>
<reference evidence="3" key="1">
    <citation type="submission" date="2020-12" db="EMBL/GenBank/DDBJ databases">
        <title>Leucobacter sp. CAS1, isolated from Chromium sludge.</title>
        <authorList>
            <person name="Xu Z."/>
        </authorList>
    </citation>
    <scope>NUCLEOTIDE SEQUENCE</scope>
    <source>
        <strain evidence="3">CSA1</strain>
    </source>
</reference>
<dbReference type="Proteomes" id="UP000608530">
    <property type="component" value="Unassembled WGS sequence"/>
</dbReference>
<evidence type="ECO:0000313" key="3">
    <source>
        <dbReference type="EMBL" id="MBK0418648.1"/>
    </source>
</evidence>
<proteinExistence type="inferred from homology"/>
<dbReference type="PANTHER" id="PTHR11803">
    <property type="entry name" value="2-IMINOBUTANOATE/2-IMINOPROPANOATE DEAMINASE RIDA"/>
    <property type="match status" value="1"/>
</dbReference>
<dbReference type="GO" id="GO:0005829">
    <property type="term" value="C:cytosol"/>
    <property type="evidence" value="ECO:0007669"/>
    <property type="project" value="TreeGrafter"/>
</dbReference>
<gene>
    <name evidence="3" type="ORF">JD276_06320</name>
</gene>
<name>A0A934Q733_9MICO</name>
<evidence type="ECO:0000313" key="4">
    <source>
        <dbReference type="Proteomes" id="UP000608530"/>
    </source>
</evidence>
<organism evidence="3 4">
    <name type="scientific">Leucobacter chromiisoli</name>
    <dbReference type="NCBI Taxonomy" id="2796471"/>
    <lineage>
        <taxon>Bacteria</taxon>
        <taxon>Bacillati</taxon>
        <taxon>Actinomycetota</taxon>
        <taxon>Actinomycetes</taxon>
        <taxon>Micrococcales</taxon>
        <taxon>Microbacteriaceae</taxon>
        <taxon>Leucobacter</taxon>
    </lineage>
</organism>